<organism evidence="1 2">
    <name type="scientific">Halobaculum litoreum</name>
    <dbReference type="NCBI Taxonomy" id="3031998"/>
    <lineage>
        <taxon>Archaea</taxon>
        <taxon>Methanobacteriati</taxon>
        <taxon>Methanobacteriota</taxon>
        <taxon>Stenosarchaea group</taxon>
        <taxon>Halobacteria</taxon>
        <taxon>Halobacteriales</taxon>
        <taxon>Haloferacaceae</taxon>
        <taxon>Halobaculum</taxon>
    </lineage>
</organism>
<dbReference type="Proteomes" id="UP001596368">
    <property type="component" value="Unassembled WGS sequence"/>
</dbReference>
<comment type="caution">
    <text evidence="1">The sequence shown here is derived from an EMBL/GenBank/DDBJ whole genome shotgun (WGS) entry which is preliminary data.</text>
</comment>
<name>A0ABD5XQB1_9EURY</name>
<protein>
    <recommendedName>
        <fullName evidence="3">Concanavalin A-like lectin/glucanases superfamily protein</fullName>
    </recommendedName>
</protein>
<evidence type="ECO:0000313" key="2">
    <source>
        <dbReference type="Proteomes" id="UP001596368"/>
    </source>
</evidence>
<accession>A0ABD5XQB1</accession>
<gene>
    <name evidence="1" type="ORF">ACFQRB_14445</name>
</gene>
<dbReference type="EMBL" id="JBHSZG010000001">
    <property type="protein sequence ID" value="MFC7137325.1"/>
    <property type="molecule type" value="Genomic_DNA"/>
</dbReference>
<keyword evidence="2" id="KW-1185">Reference proteome</keyword>
<dbReference type="AlphaFoldDB" id="A0ABD5XQB1"/>
<evidence type="ECO:0000313" key="1">
    <source>
        <dbReference type="EMBL" id="MFC7137325.1"/>
    </source>
</evidence>
<proteinExistence type="predicted"/>
<reference evidence="1 2" key="1">
    <citation type="journal article" date="2019" name="Int. J. Syst. Evol. Microbiol.">
        <title>The Global Catalogue of Microorganisms (GCM) 10K type strain sequencing project: providing services to taxonomists for standard genome sequencing and annotation.</title>
        <authorList>
            <consortium name="The Broad Institute Genomics Platform"/>
            <consortium name="The Broad Institute Genome Sequencing Center for Infectious Disease"/>
            <person name="Wu L."/>
            <person name="Ma J."/>
        </authorList>
    </citation>
    <scope>NUCLEOTIDE SEQUENCE [LARGE SCALE GENOMIC DNA]</scope>
    <source>
        <strain evidence="1 2">DT92</strain>
    </source>
</reference>
<evidence type="ECO:0008006" key="3">
    <source>
        <dbReference type="Google" id="ProtNLM"/>
    </source>
</evidence>
<sequence>MQNSGTIGGTLDVTIDNLSVTQPNDRTGDIDPELPLDPADIGAGNAEDPDYRLFENLFAATGFGEMGPGGNRTNLIDDVGFEYPVWTIHDWVPYRENNDLEDLWLAFPDDGSFDSFAVAIDTDNSGLADLHIGYQPDGGNTDSGWFYKETTQQGYFTDRKPGVPDAVGFKDVRFYGGNYGDLKIARIYIDESRLGNQFSLGGHVAYNSPKGTNGWVVAPVTPGFDWLQDENGALATSDNYATVRVDGSNTYRNIADMLDVDIAMYDDYSSGTGRTEIARGKLSQVLDAELRITSSRASPISWQLSGLSRRMSLMRCRATRPRST</sequence>